<keyword evidence="2" id="KW-1185">Reference proteome</keyword>
<comment type="caution">
    <text evidence="1">The sequence shown here is derived from an EMBL/GenBank/DDBJ whole genome shotgun (WGS) entry which is preliminary data.</text>
</comment>
<accession>A0ACC2NQW2</accession>
<dbReference type="EMBL" id="CM056743">
    <property type="protein sequence ID" value="KAJ8673276.1"/>
    <property type="molecule type" value="Genomic_DNA"/>
</dbReference>
<feature type="non-terminal residue" evidence="1">
    <location>
        <position position="1"/>
    </location>
</feature>
<sequence length="125" mass="14238">DMKQNRIYIAKLPETKVAEEEEILPILQQGGQRIGLDNLPLSLSTFQRFMEKSRGTKNFKELALKYTENSQYLISMIDLLYPLIGDSAYKARCTRVKEKVEGKPTSESENELDNPSTRGNPNEAN</sequence>
<organism evidence="1 2">
    <name type="scientific">Eretmocerus hayati</name>
    <dbReference type="NCBI Taxonomy" id="131215"/>
    <lineage>
        <taxon>Eukaryota</taxon>
        <taxon>Metazoa</taxon>
        <taxon>Ecdysozoa</taxon>
        <taxon>Arthropoda</taxon>
        <taxon>Hexapoda</taxon>
        <taxon>Insecta</taxon>
        <taxon>Pterygota</taxon>
        <taxon>Neoptera</taxon>
        <taxon>Endopterygota</taxon>
        <taxon>Hymenoptera</taxon>
        <taxon>Apocrita</taxon>
        <taxon>Proctotrupomorpha</taxon>
        <taxon>Chalcidoidea</taxon>
        <taxon>Aphelinidae</taxon>
        <taxon>Aphelininae</taxon>
        <taxon>Eretmocerus</taxon>
    </lineage>
</organism>
<protein>
    <submittedName>
        <fullName evidence="1">Uncharacterized protein</fullName>
    </submittedName>
</protein>
<evidence type="ECO:0000313" key="2">
    <source>
        <dbReference type="Proteomes" id="UP001239111"/>
    </source>
</evidence>
<dbReference type="Proteomes" id="UP001239111">
    <property type="component" value="Chromosome 3"/>
</dbReference>
<gene>
    <name evidence="1" type="ORF">QAD02_004538</name>
</gene>
<reference evidence="1" key="1">
    <citation type="submission" date="2023-04" db="EMBL/GenBank/DDBJ databases">
        <title>A chromosome-level genome assembly of the parasitoid wasp Eretmocerus hayati.</title>
        <authorList>
            <person name="Zhong Y."/>
            <person name="Liu S."/>
            <person name="Liu Y."/>
        </authorList>
    </citation>
    <scope>NUCLEOTIDE SEQUENCE</scope>
    <source>
        <strain evidence="1">ZJU_SS_LIU_2023</strain>
    </source>
</reference>
<evidence type="ECO:0000313" key="1">
    <source>
        <dbReference type="EMBL" id="KAJ8673276.1"/>
    </source>
</evidence>
<proteinExistence type="predicted"/>
<name>A0ACC2NQW2_9HYME</name>